<dbReference type="RefSeq" id="WP_353472087.1">
    <property type="nucleotide sequence ID" value="NZ_CP123384.1"/>
</dbReference>
<name>A0AAU8AFM9_9RHOB</name>
<accession>A0AAU8AFM9</accession>
<evidence type="ECO:0000313" key="1">
    <source>
        <dbReference type="EMBL" id="XCC93264.1"/>
    </source>
</evidence>
<organism evidence="1">
    <name type="scientific">Alloyangia sp. H15</name>
    <dbReference type="NCBI Taxonomy" id="3029062"/>
    <lineage>
        <taxon>Bacteria</taxon>
        <taxon>Pseudomonadati</taxon>
        <taxon>Pseudomonadota</taxon>
        <taxon>Alphaproteobacteria</taxon>
        <taxon>Rhodobacterales</taxon>
        <taxon>Roseobacteraceae</taxon>
        <taxon>Alloyangia</taxon>
    </lineage>
</organism>
<gene>
    <name evidence="1" type="ORF">PVT71_12370</name>
</gene>
<protein>
    <submittedName>
        <fullName evidence="1">Uncharacterized protein</fullName>
    </submittedName>
</protein>
<proteinExistence type="predicted"/>
<sequence>MATRLSTADCLRLLAAPGGAAWARQVPADTLLDLIAVIEARQRPVREDDANAFAARVIAHHLRTGDLDAAREWLVELGMDPAWAERRSTA</sequence>
<reference evidence="1" key="1">
    <citation type="submission" date="2023-02" db="EMBL/GenBank/DDBJ databases">
        <title>Description and genomic characterization of Salipiger bruguierae sp. nov., isolated from the sediment of mangrove plant Bruguiera sexangula.</title>
        <authorList>
            <person name="Long M."/>
        </authorList>
    </citation>
    <scope>NUCLEOTIDE SEQUENCE</scope>
    <source>
        <strain evidence="1">H15</strain>
    </source>
</reference>
<dbReference type="EMBL" id="CP123384">
    <property type="protein sequence ID" value="XCC93264.1"/>
    <property type="molecule type" value="Genomic_DNA"/>
</dbReference>
<dbReference type="AlphaFoldDB" id="A0AAU8AFM9"/>